<keyword evidence="3" id="KW-0045">Antibiotic biosynthesis</keyword>
<keyword evidence="5" id="KW-0223">Dioxygenase</keyword>
<gene>
    <name evidence="5" type="ORF">GCM10009097_20840</name>
</gene>
<dbReference type="InterPro" id="IPR003819">
    <property type="entry name" value="TauD/TfdA-like"/>
</dbReference>
<keyword evidence="6" id="KW-1185">Reference proteome</keyword>
<dbReference type="InterPro" id="IPR050411">
    <property type="entry name" value="AlphaKG_dependent_hydroxylases"/>
</dbReference>
<dbReference type="RefSeq" id="WP_279817912.1">
    <property type="nucleotide sequence ID" value="NZ_BAAAEN010000006.1"/>
</dbReference>
<proteinExistence type="predicted"/>
<dbReference type="SUPFAM" id="SSF51197">
    <property type="entry name" value="Clavaminate synthase-like"/>
    <property type="match status" value="1"/>
</dbReference>
<feature type="domain" description="TauD/TfdA-like" evidence="4">
    <location>
        <begin position="73"/>
        <end position="316"/>
    </location>
</feature>
<accession>A0ABN1BS77</accession>
<dbReference type="GO" id="GO:0051213">
    <property type="term" value="F:dioxygenase activity"/>
    <property type="evidence" value="ECO:0007669"/>
    <property type="project" value="UniProtKB-KW"/>
</dbReference>
<sequence>MTDTLAAACRAPAEGPAVWKAADFEHDRSWLHRLSDEQAGCLARAAREFDGQDLARATPEWAARHLVPLAMLMREVKRELGTRGFVLLRGVPVRELGDKAGLAFWMLGALLGTGLTQNADGDLLCPVTDKGVRFDYSAEAHRSNARGYQSRADLNYHCDPTDVVALLCVNKAMSGGASTIVSTPAVYNALLADHPEHMEVLERGFPYDRKGEQWPQEAPASPRIPVFVRHGARVSCRYARSYIEGAAAKLGTPLEDAERAALDCFDSVVRRPDMALHMAFEPGDVQLLNNFTVVHGRTAYEDDPDPAQRRFLYRLWLHLGDSPPWQGESQIMRWAFARFGNLGRTAQEWSSLRSET</sequence>
<comment type="caution">
    <text evidence="5">The sequence shown here is derived from an EMBL/GenBank/DDBJ whole genome shotgun (WGS) entry which is preliminary data.</text>
</comment>
<name>A0ABN1BS77_9BURK</name>
<evidence type="ECO:0000259" key="4">
    <source>
        <dbReference type="Pfam" id="PF02668"/>
    </source>
</evidence>
<keyword evidence="2" id="KW-0560">Oxidoreductase</keyword>
<evidence type="ECO:0000256" key="3">
    <source>
        <dbReference type="ARBA" id="ARBA00023194"/>
    </source>
</evidence>
<dbReference type="Gene3D" id="3.60.130.10">
    <property type="entry name" value="Clavaminate synthase-like"/>
    <property type="match status" value="1"/>
</dbReference>
<dbReference type="EMBL" id="BAAAEN010000006">
    <property type="protein sequence ID" value="GAA0503824.1"/>
    <property type="molecule type" value="Genomic_DNA"/>
</dbReference>
<evidence type="ECO:0000256" key="1">
    <source>
        <dbReference type="ARBA" id="ARBA00001954"/>
    </source>
</evidence>
<dbReference type="Pfam" id="PF02668">
    <property type="entry name" value="TauD"/>
    <property type="match status" value="1"/>
</dbReference>
<evidence type="ECO:0000313" key="5">
    <source>
        <dbReference type="EMBL" id="GAA0503824.1"/>
    </source>
</evidence>
<dbReference type="Proteomes" id="UP001501706">
    <property type="component" value="Unassembled WGS sequence"/>
</dbReference>
<comment type="cofactor">
    <cofactor evidence="1">
        <name>Fe(2+)</name>
        <dbReference type="ChEBI" id="CHEBI:29033"/>
    </cofactor>
</comment>
<dbReference type="PANTHER" id="PTHR10696:SF56">
    <property type="entry name" value="TAUD_TFDA-LIKE DOMAIN-CONTAINING PROTEIN"/>
    <property type="match status" value="1"/>
</dbReference>
<reference evidence="5 6" key="1">
    <citation type="journal article" date="2019" name="Int. J. Syst. Evol. Microbiol.">
        <title>The Global Catalogue of Microorganisms (GCM) 10K type strain sequencing project: providing services to taxonomists for standard genome sequencing and annotation.</title>
        <authorList>
            <consortium name="The Broad Institute Genomics Platform"/>
            <consortium name="The Broad Institute Genome Sequencing Center for Infectious Disease"/>
            <person name="Wu L."/>
            <person name="Ma J."/>
        </authorList>
    </citation>
    <scope>NUCLEOTIDE SEQUENCE [LARGE SCALE GENOMIC DNA]</scope>
    <source>
        <strain evidence="5 6">JCM 14330</strain>
    </source>
</reference>
<dbReference type="InterPro" id="IPR042098">
    <property type="entry name" value="TauD-like_sf"/>
</dbReference>
<dbReference type="PANTHER" id="PTHR10696">
    <property type="entry name" value="GAMMA-BUTYROBETAINE HYDROXYLASE-RELATED"/>
    <property type="match status" value="1"/>
</dbReference>
<organism evidence="5 6">
    <name type="scientific">Pigmentiphaga daeguensis</name>
    <dbReference type="NCBI Taxonomy" id="414049"/>
    <lineage>
        <taxon>Bacteria</taxon>
        <taxon>Pseudomonadati</taxon>
        <taxon>Pseudomonadota</taxon>
        <taxon>Betaproteobacteria</taxon>
        <taxon>Burkholderiales</taxon>
        <taxon>Alcaligenaceae</taxon>
        <taxon>Pigmentiphaga</taxon>
    </lineage>
</organism>
<evidence type="ECO:0000313" key="6">
    <source>
        <dbReference type="Proteomes" id="UP001501706"/>
    </source>
</evidence>
<protein>
    <submittedName>
        <fullName evidence="5">TauD/TfdA family dioxygenase</fullName>
    </submittedName>
</protein>
<evidence type="ECO:0000256" key="2">
    <source>
        <dbReference type="ARBA" id="ARBA00023002"/>
    </source>
</evidence>